<evidence type="ECO:0000313" key="4">
    <source>
        <dbReference type="Proteomes" id="UP000838756"/>
    </source>
</evidence>
<dbReference type="InterPro" id="IPR004403">
    <property type="entry name" value="Peptide_chain-rel_eRF1/aRF1"/>
</dbReference>
<proteinExistence type="predicted"/>
<dbReference type="Gene3D" id="3.30.960.10">
    <property type="entry name" value="eRF1 domain 1"/>
    <property type="match status" value="1"/>
</dbReference>
<dbReference type="AlphaFoldDB" id="A0A8S4R582"/>
<organism evidence="3 4">
    <name type="scientific">Pararge aegeria aegeria</name>
    <dbReference type="NCBI Taxonomy" id="348720"/>
    <lineage>
        <taxon>Eukaryota</taxon>
        <taxon>Metazoa</taxon>
        <taxon>Ecdysozoa</taxon>
        <taxon>Arthropoda</taxon>
        <taxon>Hexapoda</taxon>
        <taxon>Insecta</taxon>
        <taxon>Pterygota</taxon>
        <taxon>Neoptera</taxon>
        <taxon>Endopterygota</taxon>
        <taxon>Lepidoptera</taxon>
        <taxon>Glossata</taxon>
        <taxon>Ditrysia</taxon>
        <taxon>Papilionoidea</taxon>
        <taxon>Nymphalidae</taxon>
        <taxon>Satyrinae</taxon>
        <taxon>Satyrini</taxon>
        <taxon>Parargina</taxon>
        <taxon>Pararge</taxon>
    </lineage>
</organism>
<accession>A0A8S4R582</accession>
<evidence type="ECO:0000313" key="3">
    <source>
        <dbReference type="EMBL" id="CAH2230072.1"/>
    </source>
</evidence>
<gene>
    <name evidence="3" type="primary">jg4378</name>
    <name evidence="3" type="ORF">PAEG_LOCUS9347</name>
</gene>
<dbReference type="InterPro" id="IPR024049">
    <property type="entry name" value="eRF1_1_sf"/>
</dbReference>
<evidence type="ECO:0000256" key="1">
    <source>
        <dbReference type="ARBA" id="ARBA00013382"/>
    </source>
</evidence>
<protein>
    <recommendedName>
        <fullName evidence="1">Eukaryotic peptide chain release factor subunit 1</fullName>
    </recommendedName>
</protein>
<dbReference type="EMBL" id="CAKXAJ010024769">
    <property type="protein sequence ID" value="CAH2230072.1"/>
    <property type="molecule type" value="Genomic_DNA"/>
</dbReference>
<dbReference type="SUPFAM" id="SSF55481">
    <property type="entry name" value="N-terminal domain of eukaryotic peptide chain release factor subunit 1, ERF1"/>
    <property type="match status" value="1"/>
</dbReference>
<evidence type="ECO:0000259" key="2">
    <source>
        <dbReference type="SMART" id="SM01194"/>
    </source>
</evidence>
<dbReference type="OrthoDB" id="10254527at2759"/>
<dbReference type="Pfam" id="PF03463">
    <property type="entry name" value="eRF1_1"/>
    <property type="match status" value="1"/>
</dbReference>
<sequence length="159" mass="17943">MSEESSADRNVEIWKIKKLIKSLEMARGNGTSMISLIIPPKDQISRVSKMLADEFGTASNIKSRVNRLSVLGAITSVQHRLKLYTKGEIFYIYKYKNHHMQQLFIVIIDIQSMVHLIVCGKPMPKREQNTAGHATCHSVSVCNSVPVITSACSWHLIEF</sequence>
<dbReference type="InterPro" id="IPR005140">
    <property type="entry name" value="eRF1_Pelota-like_N"/>
</dbReference>
<reference evidence="3" key="1">
    <citation type="submission" date="2022-03" db="EMBL/GenBank/DDBJ databases">
        <authorList>
            <person name="Lindestad O."/>
        </authorList>
    </citation>
    <scope>NUCLEOTIDE SEQUENCE</scope>
</reference>
<keyword evidence="4" id="KW-1185">Reference proteome</keyword>
<dbReference type="SMART" id="SM01194">
    <property type="entry name" value="eRF1_1"/>
    <property type="match status" value="1"/>
</dbReference>
<dbReference type="Proteomes" id="UP000838756">
    <property type="component" value="Unassembled WGS sequence"/>
</dbReference>
<dbReference type="GO" id="GO:0003747">
    <property type="term" value="F:translation release factor activity"/>
    <property type="evidence" value="ECO:0007669"/>
    <property type="project" value="InterPro"/>
</dbReference>
<feature type="domain" description="eRF1/Pelota-like N-terminal" evidence="2">
    <location>
        <begin position="4"/>
        <end position="115"/>
    </location>
</feature>
<name>A0A8S4R582_9NEOP</name>
<dbReference type="PANTHER" id="PTHR10113">
    <property type="entry name" value="PEPTIDE CHAIN RELEASE FACTOR SUBUNIT 1"/>
    <property type="match status" value="1"/>
</dbReference>
<comment type="caution">
    <text evidence="3">The sequence shown here is derived from an EMBL/GenBank/DDBJ whole genome shotgun (WGS) entry which is preliminary data.</text>
</comment>